<evidence type="ECO:0000313" key="1">
    <source>
        <dbReference type="EMBL" id="RMC01128.1"/>
    </source>
</evidence>
<gene>
    <name evidence="1" type="ORF">DUI87_22394</name>
</gene>
<dbReference type="AlphaFoldDB" id="A0A3M0JJ17"/>
<evidence type="ECO:0008006" key="3">
    <source>
        <dbReference type="Google" id="ProtNLM"/>
    </source>
</evidence>
<dbReference type="PANTHER" id="PTHR33332">
    <property type="entry name" value="REVERSE TRANSCRIPTASE DOMAIN-CONTAINING PROTEIN"/>
    <property type="match status" value="1"/>
</dbReference>
<keyword evidence="2" id="KW-1185">Reference proteome</keyword>
<accession>A0A3M0JJ17</accession>
<reference evidence="1 2" key="1">
    <citation type="submission" date="2018-07" db="EMBL/GenBank/DDBJ databases">
        <title>A high quality draft genome assembly of the barn swallow (H. rustica rustica).</title>
        <authorList>
            <person name="Formenti G."/>
            <person name="Chiara M."/>
            <person name="Poveda L."/>
            <person name="Francoijs K.-J."/>
            <person name="Bonisoli-Alquati A."/>
            <person name="Canova L."/>
            <person name="Gianfranceschi L."/>
            <person name="Horner D.S."/>
            <person name="Saino N."/>
        </authorList>
    </citation>
    <scope>NUCLEOTIDE SEQUENCE [LARGE SCALE GENOMIC DNA]</scope>
    <source>
        <strain evidence="1">Chelidonia</strain>
        <tissue evidence="1">Blood</tissue>
    </source>
</reference>
<evidence type="ECO:0000313" key="2">
    <source>
        <dbReference type="Proteomes" id="UP000269221"/>
    </source>
</evidence>
<comment type="caution">
    <text evidence="1">The sequence shown here is derived from an EMBL/GenBank/DDBJ whole genome shotgun (WGS) entry which is preliminary data.</text>
</comment>
<dbReference type="OrthoDB" id="410155at2759"/>
<sequence length="223" mass="25316">MDEGRAADLVYLSFKAFNTAPNNVLRRKLRKSGLDKWTGRWVENWLNCRSHSHKSVAQGPVGGLSMVVSPKVQWWAQSCLTFPSMTGMKGRGLLSNFTDNTKLGGVADSPEGCAALRKDLNRLERWAERKLLKSSKGKCRILHLGRSNLRHQHRLGVTCWEAALWRRRWGSWWTRNLHEPAGPLWPRPMVFTGALGRELPEGQRRSCLSAQPPVKPHLECCVK</sequence>
<dbReference type="EMBL" id="QRBI01000141">
    <property type="protein sequence ID" value="RMC01128.1"/>
    <property type="molecule type" value="Genomic_DNA"/>
</dbReference>
<dbReference type="STRING" id="333673.A0A3M0JJ17"/>
<organism evidence="1 2">
    <name type="scientific">Hirundo rustica rustica</name>
    <dbReference type="NCBI Taxonomy" id="333673"/>
    <lineage>
        <taxon>Eukaryota</taxon>
        <taxon>Metazoa</taxon>
        <taxon>Chordata</taxon>
        <taxon>Craniata</taxon>
        <taxon>Vertebrata</taxon>
        <taxon>Euteleostomi</taxon>
        <taxon>Archelosauria</taxon>
        <taxon>Archosauria</taxon>
        <taxon>Dinosauria</taxon>
        <taxon>Saurischia</taxon>
        <taxon>Theropoda</taxon>
        <taxon>Coelurosauria</taxon>
        <taxon>Aves</taxon>
        <taxon>Neognathae</taxon>
        <taxon>Neoaves</taxon>
        <taxon>Telluraves</taxon>
        <taxon>Australaves</taxon>
        <taxon>Passeriformes</taxon>
        <taxon>Sylvioidea</taxon>
        <taxon>Hirundinidae</taxon>
        <taxon>Hirundo</taxon>
    </lineage>
</organism>
<dbReference type="Proteomes" id="UP000269221">
    <property type="component" value="Unassembled WGS sequence"/>
</dbReference>
<protein>
    <recommendedName>
        <fullName evidence="3">Reverse transcriptase domain-containing protein</fullName>
    </recommendedName>
</protein>
<proteinExistence type="predicted"/>
<name>A0A3M0JJ17_HIRRU</name>